<keyword evidence="3" id="KW-1185">Reference proteome</keyword>
<proteinExistence type="predicted"/>
<protein>
    <submittedName>
        <fullName evidence="2">Uncharacterized protein</fullName>
    </submittedName>
</protein>
<gene>
    <name evidence="2" type="ORF">WJX84_000238</name>
</gene>
<feature type="region of interest" description="Disordered" evidence="1">
    <location>
        <begin position="58"/>
        <end position="81"/>
    </location>
</feature>
<comment type="caution">
    <text evidence="2">The sequence shown here is derived from an EMBL/GenBank/DDBJ whole genome shotgun (WGS) entry which is preliminary data.</text>
</comment>
<feature type="compositionally biased region" description="Basic and acidic residues" evidence="1">
    <location>
        <begin position="58"/>
        <end position="67"/>
    </location>
</feature>
<accession>A0AAW1TDF3</accession>
<dbReference type="Proteomes" id="UP001485043">
    <property type="component" value="Unassembled WGS sequence"/>
</dbReference>
<sequence>MESLDDLRSNLVEYRTQLQQVEELLLNEPNNEEYDDIWKSLSEVIELTENLVKEARSKELVQEHEQESAAEFAPHQSESHA</sequence>
<organism evidence="2 3">
    <name type="scientific">Apatococcus fuscideae</name>
    <dbReference type="NCBI Taxonomy" id="2026836"/>
    <lineage>
        <taxon>Eukaryota</taxon>
        <taxon>Viridiplantae</taxon>
        <taxon>Chlorophyta</taxon>
        <taxon>core chlorophytes</taxon>
        <taxon>Trebouxiophyceae</taxon>
        <taxon>Chlorellales</taxon>
        <taxon>Chlorellaceae</taxon>
        <taxon>Apatococcus</taxon>
    </lineage>
</organism>
<dbReference type="EMBL" id="JALJOV010000091">
    <property type="protein sequence ID" value="KAK9867368.1"/>
    <property type="molecule type" value="Genomic_DNA"/>
</dbReference>
<dbReference type="AlphaFoldDB" id="A0AAW1TDF3"/>
<evidence type="ECO:0000313" key="3">
    <source>
        <dbReference type="Proteomes" id="UP001485043"/>
    </source>
</evidence>
<reference evidence="2 3" key="1">
    <citation type="journal article" date="2024" name="Nat. Commun.">
        <title>Phylogenomics reveals the evolutionary origins of lichenization in chlorophyte algae.</title>
        <authorList>
            <person name="Puginier C."/>
            <person name="Libourel C."/>
            <person name="Otte J."/>
            <person name="Skaloud P."/>
            <person name="Haon M."/>
            <person name="Grisel S."/>
            <person name="Petersen M."/>
            <person name="Berrin J.G."/>
            <person name="Delaux P.M."/>
            <person name="Dal Grande F."/>
            <person name="Keller J."/>
        </authorList>
    </citation>
    <scope>NUCLEOTIDE SEQUENCE [LARGE SCALE GENOMIC DNA]</scope>
    <source>
        <strain evidence="2 3">SAG 2523</strain>
    </source>
</reference>
<evidence type="ECO:0000313" key="2">
    <source>
        <dbReference type="EMBL" id="KAK9867368.1"/>
    </source>
</evidence>
<name>A0AAW1TDF3_9CHLO</name>
<evidence type="ECO:0000256" key="1">
    <source>
        <dbReference type="SAM" id="MobiDB-lite"/>
    </source>
</evidence>